<dbReference type="AlphaFoldDB" id="A0A7R8U9F2"/>
<keyword evidence="2" id="KW-0732">Signal</keyword>
<accession>A0A7R8U9F2</accession>
<evidence type="ECO:0000256" key="2">
    <source>
        <dbReference type="SAM" id="SignalP"/>
    </source>
</evidence>
<organism evidence="3 4">
    <name type="scientific">Hermetia illucens</name>
    <name type="common">Black soldier fly</name>
    <dbReference type="NCBI Taxonomy" id="343691"/>
    <lineage>
        <taxon>Eukaryota</taxon>
        <taxon>Metazoa</taxon>
        <taxon>Ecdysozoa</taxon>
        <taxon>Arthropoda</taxon>
        <taxon>Hexapoda</taxon>
        <taxon>Insecta</taxon>
        <taxon>Pterygota</taxon>
        <taxon>Neoptera</taxon>
        <taxon>Endopterygota</taxon>
        <taxon>Diptera</taxon>
        <taxon>Brachycera</taxon>
        <taxon>Stratiomyomorpha</taxon>
        <taxon>Stratiomyidae</taxon>
        <taxon>Hermetiinae</taxon>
        <taxon>Hermetia</taxon>
    </lineage>
</organism>
<dbReference type="Proteomes" id="UP000594454">
    <property type="component" value="Chromosome 1"/>
</dbReference>
<dbReference type="OrthoDB" id="8059424at2759"/>
<reference evidence="3 4" key="1">
    <citation type="submission" date="2020-11" db="EMBL/GenBank/DDBJ databases">
        <authorList>
            <person name="Wallbank WR R."/>
            <person name="Pardo Diaz C."/>
            <person name="Kozak K."/>
            <person name="Martin S."/>
            <person name="Jiggins C."/>
            <person name="Moest M."/>
            <person name="Warren A I."/>
            <person name="Generalovic N T."/>
            <person name="Byers J.R.P. K."/>
            <person name="Montejo-Kovacevich G."/>
            <person name="Yen C E."/>
        </authorList>
    </citation>
    <scope>NUCLEOTIDE SEQUENCE [LARGE SCALE GENOMIC DNA]</scope>
</reference>
<feature type="compositionally biased region" description="Polar residues" evidence="1">
    <location>
        <begin position="266"/>
        <end position="275"/>
    </location>
</feature>
<feature type="chain" id="PRO_5031510759" evidence="2">
    <location>
        <begin position="24"/>
        <end position="455"/>
    </location>
</feature>
<name>A0A7R8U9F2_HERIL</name>
<feature type="compositionally biased region" description="Polar residues" evidence="1">
    <location>
        <begin position="286"/>
        <end position="296"/>
    </location>
</feature>
<feature type="region of interest" description="Disordered" evidence="1">
    <location>
        <begin position="259"/>
        <end position="296"/>
    </location>
</feature>
<gene>
    <name evidence="3" type="ORF">HERILL_LOCUS15</name>
</gene>
<sequence>MGCYRTHLAIVIVYLCVNTGSTSRKVTARLSVNYPFNKSRNWPIRAASHQRLQPFFQRPETPKFVYQQDEEKFIPRLPNHYVNLEKNEKKYKEKSTTGWVNHDLPVFERSEENDAPIRIYRGRKAELIFNTVMSGRPFKMLEPIPGEIIHPPIVPLLKPGAFGKVGTKEFRLNNLSAIHSIKKNLIPFYAHEAIHPWNTKISTHFTDGYVNEKISDSMGSKNESEKHLKIDQKQATQIVYAIPYAKFVAEYGSWIDNGKGNHSQHESTTATSVREVTSPHVDRQIQAPSPFNSRIPNVTPPNFASLPNNNVVILPPTTLTAPNLTSATLNSTKHRIVYYAKSAGFKSYLPFPSSTRKKLHTAKHAHYAGIEPVPNQFPLKDTNLVFNSPNLQSNRIPYRIRAYSNPLNLQKLQKLNCDRKSQQKCHNSDDEKITIMPRWYIRNQRSSREGVIHSS</sequence>
<proteinExistence type="predicted"/>
<dbReference type="InParanoid" id="A0A7R8U9F2"/>
<keyword evidence="4" id="KW-1185">Reference proteome</keyword>
<evidence type="ECO:0000313" key="4">
    <source>
        <dbReference type="Proteomes" id="UP000594454"/>
    </source>
</evidence>
<evidence type="ECO:0000313" key="3">
    <source>
        <dbReference type="EMBL" id="CAD7076610.1"/>
    </source>
</evidence>
<feature type="signal peptide" evidence="2">
    <location>
        <begin position="1"/>
        <end position="23"/>
    </location>
</feature>
<dbReference type="EMBL" id="LR899009">
    <property type="protein sequence ID" value="CAD7076610.1"/>
    <property type="molecule type" value="Genomic_DNA"/>
</dbReference>
<evidence type="ECO:0000256" key="1">
    <source>
        <dbReference type="SAM" id="MobiDB-lite"/>
    </source>
</evidence>
<protein>
    <submittedName>
        <fullName evidence="3">Uncharacterized protein</fullName>
    </submittedName>
</protein>